<dbReference type="Proteomes" id="UP001565200">
    <property type="component" value="Unassembled WGS sequence"/>
</dbReference>
<protein>
    <submittedName>
        <fullName evidence="1">Uncharacterized protein</fullName>
    </submittedName>
</protein>
<proteinExistence type="predicted"/>
<dbReference type="RefSeq" id="WP_285821800.1">
    <property type="nucleotide sequence ID" value="NZ_JBCLPP010000023.1"/>
</dbReference>
<organism evidence="1 2">
    <name type="scientific">Heminiphilus faecis</name>
    <dbReference type="NCBI Taxonomy" id="2601703"/>
    <lineage>
        <taxon>Bacteria</taxon>
        <taxon>Pseudomonadati</taxon>
        <taxon>Bacteroidota</taxon>
        <taxon>Bacteroidia</taxon>
        <taxon>Bacteroidales</taxon>
        <taxon>Muribaculaceae</taxon>
        <taxon>Heminiphilus</taxon>
    </lineage>
</organism>
<comment type="caution">
    <text evidence="1">The sequence shown here is derived from an EMBL/GenBank/DDBJ whole genome shotgun (WGS) entry which is preliminary data.</text>
</comment>
<dbReference type="EMBL" id="JBCLPP010000023">
    <property type="protein sequence ID" value="MEY8245762.1"/>
    <property type="molecule type" value="Genomic_DNA"/>
</dbReference>
<reference evidence="1 2" key="1">
    <citation type="submission" date="2024-03" db="EMBL/GenBank/DDBJ databases">
        <title>Mouse gut bacterial collection (mGBC) of GemPharmatech.</title>
        <authorList>
            <person name="He Y."/>
            <person name="Dong L."/>
            <person name="Wu D."/>
            <person name="Gao X."/>
            <person name="Lin Z."/>
        </authorList>
    </citation>
    <scope>NUCLEOTIDE SEQUENCE [LARGE SCALE GENOMIC DNA]</scope>
    <source>
        <strain evidence="1 2">54-13</strain>
    </source>
</reference>
<evidence type="ECO:0000313" key="2">
    <source>
        <dbReference type="Proteomes" id="UP001565200"/>
    </source>
</evidence>
<accession>A0ABV4CWJ2</accession>
<keyword evidence="2" id="KW-1185">Reference proteome</keyword>
<evidence type="ECO:0000313" key="1">
    <source>
        <dbReference type="EMBL" id="MEY8245762.1"/>
    </source>
</evidence>
<sequence length="130" mass="15212">MNRKNNYMANHEIWNPIRMIDCECSVNSIDYNATDLIVELERFDNKGIVRIDFKEVFAYRVTLEHFRINDILDGVGIAPLYEVENSDYYNLLMQSGMKVLYGDALKVRHFAIKTTEHIIDILTTNSYTLI</sequence>
<name>A0ABV4CWJ2_9BACT</name>
<gene>
    <name evidence="1" type="ORF">AAK873_09075</name>
</gene>